<dbReference type="RefSeq" id="WP_326927753.1">
    <property type="nucleotide sequence ID" value="NZ_CP123443.1"/>
</dbReference>
<dbReference type="SUPFAM" id="SSF48600">
    <property type="entry name" value="Chorismate mutase II"/>
    <property type="match status" value="1"/>
</dbReference>
<dbReference type="InterPro" id="IPR036263">
    <property type="entry name" value="Chorismate_II_sf"/>
</dbReference>
<proteinExistence type="predicted"/>
<dbReference type="Gene3D" id="1.10.590.10">
    <property type="entry name" value="Chorismate mutase, AroQ class superfamily, eukaryotic"/>
    <property type="match status" value="1"/>
</dbReference>
<accession>A0ABY8MHS1</accession>
<dbReference type="PANTHER" id="PTHR21145">
    <property type="entry name" value="CHORISMATE MUTASE"/>
    <property type="match status" value="1"/>
</dbReference>
<keyword evidence="5" id="KW-1185">Reference proteome</keyword>
<evidence type="ECO:0008006" key="6">
    <source>
        <dbReference type="Google" id="ProtNLM"/>
    </source>
</evidence>
<keyword evidence="3" id="KW-0413">Isomerase</keyword>
<evidence type="ECO:0000313" key="5">
    <source>
        <dbReference type="Proteomes" id="UP001228690"/>
    </source>
</evidence>
<dbReference type="InterPro" id="IPR037039">
    <property type="entry name" value="CM_AroQ_sf_eucaryotic"/>
</dbReference>
<protein>
    <recommendedName>
        <fullName evidence="6">Chorismate mutase</fullName>
    </recommendedName>
</protein>
<dbReference type="PANTHER" id="PTHR21145:SF12">
    <property type="entry name" value="CHORISMATE MUTASE"/>
    <property type="match status" value="1"/>
</dbReference>
<dbReference type="InterPro" id="IPR008238">
    <property type="entry name" value="Chorismate_mutase_AroQ_euk"/>
</dbReference>
<evidence type="ECO:0000256" key="1">
    <source>
        <dbReference type="ARBA" id="ARBA00004496"/>
    </source>
</evidence>
<sequence>MKQGLKIYERRIGKGLRVVVVALNIVAKRLELLEETLIYRFLDRVQFAFYPALCQSSSAAALQTPGGKRSPEVVLSCSLLGLRLKAHEAMDQSFGRYDVTEEFPFTEVAEQSCAASSPVKPLVGSQTIRRKLAVGDDSGSEADLPLSLGRIREISQCRAILQHYLEFLEQYCPPEPVSQVPEVPDMGQEMHYGSALEQDVIVLQAVSRRIHYGAVYVAESKFRRQESQLRPLLEQWQRYGEQSAVGKELQEEILAAITRVEVEQDILQRVHNKAGIIQSMQSPRVEIQGADGYNLQRYYLEPRSLRDFYANCIIPLTKRGELAYLYRRI</sequence>
<gene>
    <name evidence="4" type="ORF">P0082_01530</name>
</gene>
<name>A0ABY8MHS1_9SPIO</name>
<dbReference type="Proteomes" id="UP001228690">
    <property type="component" value="Chromosome"/>
</dbReference>
<organism evidence="4 5">
    <name type="scientific">Candidatus Haliotispira prima</name>
    <dbReference type="NCBI Taxonomy" id="3034016"/>
    <lineage>
        <taxon>Bacteria</taxon>
        <taxon>Pseudomonadati</taxon>
        <taxon>Spirochaetota</taxon>
        <taxon>Spirochaetia</taxon>
        <taxon>Spirochaetales</taxon>
        <taxon>Spirochaetaceae</taxon>
        <taxon>Candidatus Haliotispira</taxon>
    </lineage>
</organism>
<dbReference type="EMBL" id="CP123443">
    <property type="protein sequence ID" value="WGK69567.1"/>
    <property type="molecule type" value="Genomic_DNA"/>
</dbReference>
<dbReference type="PROSITE" id="PS51169">
    <property type="entry name" value="CHORISMATE_MUT_3"/>
    <property type="match status" value="1"/>
</dbReference>
<evidence type="ECO:0000313" key="4">
    <source>
        <dbReference type="EMBL" id="WGK69567.1"/>
    </source>
</evidence>
<reference evidence="4 5" key="1">
    <citation type="submission" date="2023-04" db="EMBL/GenBank/DDBJ databases">
        <title>Spirochaete genome identified in red abalone sample constitutes a novel genus.</title>
        <authorList>
            <person name="Sharma S.P."/>
            <person name="Purcell C.M."/>
            <person name="Hyde J.R."/>
            <person name="Severin A.J."/>
        </authorList>
    </citation>
    <scope>NUCLEOTIDE SEQUENCE [LARGE SCALE GENOMIC DNA]</scope>
    <source>
        <strain evidence="4 5">SP-2023</strain>
    </source>
</reference>
<keyword evidence="2" id="KW-0963">Cytoplasm</keyword>
<comment type="subcellular location">
    <subcellularLocation>
        <location evidence="1">Cytoplasm</location>
    </subcellularLocation>
</comment>
<evidence type="ECO:0000256" key="2">
    <source>
        <dbReference type="ARBA" id="ARBA00022490"/>
    </source>
</evidence>
<evidence type="ECO:0000256" key="3">
    <source>
        <dbReference type="ARBA" id="ARBA00023235"/>
    </source>
</evidence>